<evidence type="ECO:0000313" key="1">
    <source>
        <dbReference type="EMBL" id="GIG05707.1"/>
    </source>
</evidence>
<dbReference type="RefSeq" id="WP_203692126.1">
    <property type="nucleotide sequence ID" value="NZ_BAAALC010000025.1"/>
</dbReference>
<proteinExistence type="predicted"/>
<gene>
    <name evidence="1" type="ORF">Cco03nite_24070</name>
</gene>
<keyword evidence="2" id="KW-1185">Reference proteome</keyword>
<protein>
    <submittedName>
        <fullName evidence="1">Uncharacterized protein</fullName>
    </submittedName>
</protein>
<dbReference type="AlphaFoldDB" id="A0A8J3KT22"/>
<reference evidence="1 2" key="1">
    <citation type="submission" date="2021-01" db="EMBL/GenBank/DDBJ databases">
        <title>Whole genome shotgun sequence of Catellatospora coxensis NBRC 107359.</title>
        <authorList>
            <person name="Komaki H."/>
            <person name="Tamura T."/>
        </authorList>
    </citation>
    <scope>NUCLEOTIDE SEQUENCE [LARGE SCALE GENOMIC DNA]</scope>
    <source>
        <strain evidence="1 2">NBRC 107359</strain>
    </source>
</reference>
<dbReference type="EMBL" id="BONI01000016">
    <property type="protein sequence ID" value="GIG05707.1"/>
    <property type="molecule type" value="Genomic_DNA"/>
</dbReference>
<organism evidence="1 2">
    <name type="scientific">Catellatospora coxensis</name>
    <dbReference type="NCBI Taxonomy" id="310354"/>
    <lineage>
        <taxon>Bacteria</taxon>
        <taxon>Bacillati</taxon>
        <taxon>Actinomycetota</taxon>
        <taxon>Actinomycetes</taxon>
        <taxon>Micromonosporales</taxon>
        <taxon>Micromonosporaceae</taxon>
        <taxon>Catellatospora</taxon>
    </lineage>
</organism>
<comment type="caution">
    <text evidence="1">The sequence shown here is derived from an EMBL/GenBank/DDBJ whole genome shotgun (WGS) entry which is preliminary data.</text>
</comment>
<sequence>MRTYTGHWTLIDFTCAEADIDRFADQLAAALSPGPWYADFGVADKRHVVFAGRKFVINRGDRDQHQRVVAYATSVGVPSAQLDWPQ</sequence>
<name>A0A8J3KT22_9ACTN</name>
<accession>A0A8J3KT22</accession>
<evidence type="ECO:0000313" key="2">
    <source>
        <dbReference type="Proteomes" id="UP000630887"/>
    </source>
</evidence>
<dbReference type="Proteomes" id="UP000630887">
    <property type="component" value="Unassembled WGS sequence"/>
</dbReference>